<evidence type="ECO:0000313" key="2">
    <source>
        <dbReference type="Proteomes" id="UP001528920"/>
    </source>
</evidence>
<keyword evidence="2" id="KW-1185">Reference proteome</keyword>
<sequence length="92" mass="10511">MAKKNFKTGIDGLLQSSISEEKETSKEKKLSDLGSMKATYYLNIELLNQIKAIAFYERKSIGKIINEALKKYISRYKNLNEAKEIYGDINGK</sequence>
<proteinExistence type="predicted"/>
<gene>
    <name evidence="1" type="ORF">L3049_10750</name>
</gene>
<dbReference type="EMBL" id="JAKJSC010000001">
    <property type="protein sequence ID" value="MDE5418488.1"/>
    <property type="molecule type" value="Genomic_DNA"/>
</dbReference>
<protein>
    <recommendedName>
        <fullName evidence="3">CopG family transcriptional regulator</fullName>
    </recommendedName>
</protein>
<evidence type="ECO:0000313" key="1">
    <source>
        <dbReference type="EMBL" id="MDE5418488.1"/>
    </source>
</evidence>
<name>A0ABT5VST7_9BACT</name>
<organism evidence="1 2">
    <name type="scientific">Paralabilibaculum antarcticum</name>
    <dbReference type="NCBI Taxonomy" id="2912572"/>
    <lineage>
        <taxon>Bacteria</taxon>
        <taxon>Pseudomonadati</taxon>
        <taxon>Bacteroidota</taxon>
        <taxon>Bacteroidia</taxon>
        <taxon>Marinilabiliales</taxon>
        <taxon>Marinifilaceae</taxon>
        <taxon>Paralabilibaculum</taxon>
    </lineage>
</organism>
<dbReference type="RefSeq" id="WP_275109813.1">
    <property type="nucleotide sequence ID" value="NZ_JAKJSC010000001.1"/>
</dbReference>
<accession>A0ABT5VST7</accession>
<evidence type="ECO:0008006" key="3">
    <source>
        <dbReference type="Google" id="ProtNLM"/>
    </source>
</evidence>
<dbReference type="Proteomes" id="UP001528920">
    <property type="component" value="Unassembled WGS sequence"/>
</dbReference>
<comment type="caution">
    <text evidence="1">The sequence shown here is derived from an EMBL/GenBank/DDBJ whole genome shotgun (WGS) entry which is preliminary data.</text>
</comment>
<reference evidence="1 2" key="1">
    <citation type="submission" date="2022-01" db="EMBL/GenBank/DDBJ databases">
        <title>Labilibaculum sp. nov, a marine bacterium isolated from Antarctica.</title>
        <authorList>
            <person name="Dai W."/>
        </authorList>
    </citation>
    <scope>NUCLEOTIDE SEQUENCE [LARGE SCALE GENOMIC DNA]</scope>
    <source>
        <strain evidence="1 2">DW002</strain>
    </source>
</reference>